<evidence type="ECO:0000313" key="2">
    <source>
        <dbReference type="Proteomes" id="UP000242188"/>
    </source>
</evidence>
<dbReference type="Proteomes" id="UP000242188">
    <property type="component" value="Unassembled WGS sequence"/>
</dbReference>
<dbReference type="EMBL" id="NEDP02000189">
    <property type="protein sequence ID" value="OWF56471.1"/>
    <property type="molecule type" value="Genomic_DNA"/>
</dbReference>
<evidence type="ECO:0000313" key="1">
    <source>
        <dbReference type="EMBL" id="OWF56471.1"/>
    </source>
</evidence>
<dbReference type="STRING" id="6573.A0A210R6F3"/>
<name>A0A210R6F3_MIZYE</name>
<keyword evidence="2" id="KW-1185">Reference proteome</keyword>
<comment type="caution">
    <text evidence="1">The sequence shown here is derived from an EMBL/GenBank/DDBJ whole genome shotgun (WGS) entry which is preliminary data.</text>
</comment>
<sequence length="98" mass="11052">MACPLDTVIPKLGFIPHATCLASKFLQMDPFRRIPAQKAMHAEYFADLPPKIYELPDVASIFNIPGLKLLPELDELIAPTISPNRPKERTRIRTTLKV</sequence>
<proteinExistence type="predicted"/>
<accession>A0A210R6F3</accession>
<gene>
    <name evidence="1" type="ORF">KP79_PYT24129</name>
</gene>
<dbReference type="OrthoDB" id="1732493at2759"/>
<dbReference type="AlphaFoldDB" id="A0A210R6F3"/>
<keyword evidence="1" id="KW-0418">Kinase</keyword>
<keyword evidence="1" id="KW-0808">Transferase</keyword>
<dbReference type="GO" id="GO:0016301">
    <property type="term" value="F:kinase activity"/>
    <property type="evidence" value="ECO:0007669"/>
    <property type="project" value="UniProtKB-KW"/>
</dbReference>
<protein>
    <submittedName>
        <fullName evidence="1">Cyclin-dependent kinase 14</fullName>
    </submittedName>
</protein>
<reference evidence="1 2" key="1">
    <citation type="journal article" date="2017" name="Nat. Ecol. Evol.">
        <title>Scallop genome provides insights into evolution of bilaterian karyotype and development.</title>
        <authorList>
            <person name="Wang S."/>
            <person name="Zhang J."/>
            <person name="Jiao W."/>
            <person name="Li J."/>
            <person name="Xun X."/>
            <person name="Sun Y."/>
            <person name="Guo X."/>
            <person name="Huan P."/>
            <person name="Dong B."/>
            <person name="Zhang L."/>
            <person name="Hu X."/>
            <person name="Sun X."/>
            <person name="Wang J."/>
            <person name="Zhao C."/>
            <person name="Wang Y."/>
            <person name="Wang D."/>
            <person name="Huang X."/>
            <person name="Wang R."/>
            <person name="Lv J."/>
            <person name="Li Y."/>
            <person name="Zhang Z."/>
            <person name="Liu B."/>
            <person name="Lu W."/>
            <person name="Hui Y."/>
            <person name="Liang J."/>
            <person name="Zhou Z."/>
            <person name="Hou R."/>
            <person name="Li X."/>
            <person name="Liu Y."/>
            <person name="Li H."/>
            <person name="Ning X."/>
            <person name="Lin Y."/>
            <person name="Zhao L."/>
            <person name="Xing Q."/>
            <person name="Dou J."/>
            <person name="Li Y."/>
            <person name="Mao J."/>
            <person name="Guo H."/>
            <person name="Dou H."/>
            <person name="Li T."/>
            <person name="Mu C."/>
            <person name="Jiang W."/>
            <person name="Fu Q."/>
            <person name="Fu X."/>
            <person name="Miao Y."/>
            <person name="Liu J."/>
            <person name="Yu Q."/>
            <person name="Li R."/>
            <person name="Liao H."/>
            <person name="Li X."/>
            <person name="Kong Y."/>
            <person name="Jiang Z."/>
            <person name="Chourrout D."/>
            <person name="Li R."/>
            <person name="Bao Z."/>
        </authorList>
    </citation>
    <scope>NUCLEOTIDE SEQUENCE [LARGE SCALE GENOMIC DNA]</scope>
    <source>
        <strain evidence="1 2">PY_sf001</strain>
    </source>
</reference>
<organism evidence="1 2">
    <name type="scientific">Mizuhopecten yessoensis</name>
    <name type="common">Japanese scallop</name>
    <name type="synonym">Patinopecten yessoensis</name>
    <dbReference type="NCBI Taxonomy" id="6573"/>
    <lineage>
        <taxon>Eukaryota</taxon>
        <taxon>Metazoa</taxon>
        <taxon>Spiralia</taxon>
        <taxon>Lophotrochozoa</taxon>
        <taxon>Mollusca</taxon>
        <taxon>Bivalvia</taxon>
        <taxon>Autobranchia</taxon>
        <taxon>Pteriomorphia</taxon>
        <taxon>Pectinida</taxon>
        <taxon>Pectinoidea</taxon>
        <taxon>Pectinidae</taxon>
        <taxon>Mizuhopecten</taxon>
    </lineage>
</organism>